<reference evidence="4" key="1">
    <citation type="journal article" date="2013" name="Science">
        <title>The Amborella genome and the evolution of flowering plants.</title>
        <authorList>
            <consortium name="Amborella Genome Project"/>
        </authorList>
    </citation>
    <scope>NUCLEOTIDE SEQUENCE [LARGE SCALE GENOMIC DNA]</scope>
</reference>
<evidence type="ECO:0000259" key="2">
    <source>
        <dbReference type="Pfam" id="PF10536"/>
    </source>
</evidence>
<sequence>MNQHDCVTLSTIIERSRSETNTGHFNVDIGEMMPTLEDTWKIFQLKVTGVAITVRRVENYEEHIVCMIGEVPPGRSNSFIQLTWLRNTFNQIPKNYNRTTLLRYTRAYLLYLVGRTIFADSTNRTVPTIYLQLFEDIDVVGQYAWGVAALAFLFRALSKVVHVDHQHLSGSTTILLCWAHEHFKLLCPIPKEIRSGQPRSLRWVPPREWYNTQNFNLVVRQELDNAQINDVIWTPYEVYLDIGEESADDRDYGLRVQVAGEEVSEELEQDDEMDDNVPIWHPSRPDEGPSNTQPIPTPIQPEEPRWQLRPVLQDGRSATHSSRAALIQSCIYHCGSRSCQHNESVNDVYIA</sequence>
<dbReference type="Gramene" id="ERM97355">
    <property type="protein sequence ID" value="ERM97355"/>
    <property type="gene ID" value="AMTR_s00073p00177110"/>
</dbReference>
<dbReference type="AlphaFoldDB" id="W1NQV3"/>
<feature type="region of interest" description="Disordered" evidence="1">
    <location>
        <begin position="281"/>
        <end position="302"/>
    </location>
</feature>
<name>W1NQV3_AMBTC</name>
<dbReference type="PANTHER" id="PTHR46033">
    <property type="entry name" value="PROTEIN MAIN-LIKE 2"/>
    <property type="match status" value="1"/>
</dbReference>
<dbReference type="OMA" id="TNDQVNW"/>
<accession>W1NQV3</accession>
<dbReference type="eggNOG" id="ENOG502QW7G">
    <property type="taxonomic scope" value="Eukaryota"/>
</dbReference>
<proteinExistence type="predicted"/>
<dbReference type="PANTHER" id="PTHR46033:SF1">
    <property type="entry name" value="PROTEIN MAIN-LIKE 2"/>
    <property type="match status" value="1"/>
</dbReference>
<keyword evidence="4" id="KW-1185">Reference proteome</keyword>
<feature type="domain" description="Aminotransferase-like plant mobile" evidence="2">
    <location>
        <begin position="9"/>
        <end position="242"/>
    </location>
</feature>
<organism evidence="3 4">
    <name type="scientific">Amborella trichopoda</name>
    <dbReference type="NCBI Taxonomy" id="13333"/>
    <lineage>
        <taxon>Eukaryota</taxon>
        <taxon>Viridiplantae</taxon>
        <taxon>Streptophyta</taxon>
        <taxon>Embryophyta</taxon>
        <taxon>Tracheophyta</taxon>
        <taxon>Spermatophyta</taxon>
        <taxon>Magnoliopsida</taxon>
        <taxon>Amborellales</taxon>
        <taxon>Amborellaceae</taxon>
        <taxon>Amborella</taxon>
    </lineage>
</organism>
<dbReference type="HOGENOM" id="CLU_790729_0_0_1"/>
<dbReference type="GO" id="GO:0010073">
    <property type="term" value="P:meristem maintenance"/>
    <property type="evidence" value="ECO:0007669"/>
    <property type="project" value="InterPro"/>
</dbReference>
<dbReference type="Pfam" id="PF10536">
    <property type="entry name" value="PMD"/>
    <property type="match status" value="1"/>
</dbReference>
<dbReference type="Proteomes" id="UP000017836">
    <property type="component" value="Unassembled WGS sequence"/>
</dbReference>
<dbReference type="InterPro" id="IPR019557">
    <property type="entry name" value="AminoTfrase-like_pln_mobile"/>
</dbReference>
<evidence type="ECO:0000313" key="4">
    <source>
        <dbReference type="Proteomes" id="UP000017836"/>
    </source>
</evidence>
<gene>
    <name evidence="3" type="ORF">AMTR_s00073p00177110</name>
</gene>
<evidence type="ECO:0000313" key="3">
    <source>
        <dbReference type="EMBL" id="ERM97355.1"/>
    </source>
</evidence>
<dbReference type="EMBL" id="KI396509">
    <property type="protein sequence ID" value="ERM97355.1"/>
    <property type="molecule type" value="Genomic_DNA"/>
</dbReference>
<dbReference type="InterPro" id="IPR044824">
    <property type="entry name" value="MAIN-like"/>
</dbReference>
<evidence type="ECO:0000256" key="1">
    <source>
        <dbReference type="SAM" id="MobiDB-lite"/>
    </source>
</evidence>
<protein>
    <recommendedName>
        <fullName evidence="2">Aminotransferase-like plant mobile domain-containing protein</fullName>
    </recommendedName>
</protein>